<dbReference type="Gene3D" id="3.40.30.10">
    <property type="entry name" value="Glutaredoxin"/>
    <property type="match status" value="1"/>
</dbReference>
<dbReference type="SUPFAM" id="SSF47616">
    <property type="entry name" value="GST C-terminal domain-like"/>
    <property type="match status" value="1"/>
</dbReference>
<dbReference type="GO" id="GO:0006749">
    <property type="term" value="P:glutathione metabolic process"/>
    <property type="evidence" value="ECO:0007669"/>
    <property type="project" value="TreeGrafter"/>
</dbReference>
<feature type="domain" description="GST C-terminal" evidence="9">
    <location>
        <begin position="102"/>
        <end position="223"/>
    </location>
</feature>
<feature type="domain" description="GST N-terminal" evidence="8">
    <location>
        <begin position="6"/>
        <end position="97"/>
    </location>
</feature>
<keyword evidence="11" id="KW-1185">Reference proteome</keyword>
<dbReference type="Gene3D" id="1.20.1050.10">
    <property type="match status" value="1"/>
</dbReference>
<dbReference type="InterPro" id="IPR010987">
    <property type="entry name" value="Glutathione-S-Trfase_C-like"/>
</dbReference>
<evidence type="ECO:0000259" key="8">
    <source>
        <dbReference type="PROSITE" id="PS50404"/>
    </source>
</evidence>
<dbReference type="NCBIfam" id="TIGR01262">
    <property type="entry name" value="maiA"/>
    <property type="match status" value="1"/>
</dbReference>
<evidence type="ECO:0000256" key="1">
    <source>
        <dbReference type="ARBA" id="ARBA00001622"/>
    </source>
</evidence>
<dbReference type="PANTHER" id="PTHR42673:SF4">
    <property type="entry name" value="MALEYLACETOACETATE ISOMERASE"/>
    <property type="match status" value="1"/>
</dbReference>
<dbReference type="InterPro" id="IPR036249">
    <property type="entry name" value="Thioredoxin-like_sf"/>
</dbReference>
<dbReference type="PROSITE" id="PS51257">
    <property type="entry name" value="PROKAR_LIPOPROTEIN"/>
    <property type="match status" value="1"/>
</dbReference>
<comment type="caution">
    <text evidence="10">The sequence shown here is derived from an EMBL/GenBank/DDBJ whole genome shotgun (WGS) entry which is preliminary data.</text>
</comment>
<evidence type="ECO:0000256" key="4">
    <source>
        <dbReference type="ARBA" id="ARBA00010007"/>
    </source>
</evidence>
<dbReference type="EMBL" id="CAVLEF010000010">
    <property type="protein sequence ID" value="CAK1548360.1"/>
    <property type="molecule type" value="Genomic_DNA"/>
</dbReference>
<dbReference type="InterPro" id="IPR004046">
    <property type="entry name" value="GST_C"/>
</dbReference>
<sequence>MTAVKPQTILYGFWLSSCTWRVRAALHLKKIPYEERSVDILHEKAQLTDQYRAINPSQKVPALCIVLVRVNISSDGATLVESMAIIEYLDETRPEPPLKPPSPLQRARMQEICETVVSGIQPLQNIGLKGYFETEDKYTAFTKYWTERGLQSLEELLTKSAGTYCVGDQFTKADLCLVPQLYNAVTRHKLDLGKYRTVSQLYEKLLKEQSFEETHPKKVRNSN</sequence>
<dbReference type="Pfam" id="PF14497">
    <property type="entry name" value="GST_C_3"/>
    <property type="match status" value="1"/>
</dbReference>
<comment type="cofactor">
    <cofactor evidence="2">
        <name>glutathione</name>
        <dbReference type="ChEBI" id="CHEBI:57925"/>
    </cofactor>
</comment>
<comment type="catalytic activity">
    <reaction evidence="1">
        <text>4-maleylacetoacetate = 4-fumarylacetoacetate</text>
        <dbReference type="Rhea" id="RHEA:14817"/>
        <dbReference type="ChEBI" id="CHEBI:17105"/>
        <dbReference type="ChEBI" id="CHEBI:18034"/>
        <dbReference type="EC" id="5.2.1.2"/>
    </reaction>
</comment>
<reference evidence="10 11" key="1">
    <citation type="submission" date="2023-11" db="EMBL/GenBank/DDBJ databases">
        <authorList>
            <person name="Okamura Y."/>
        </authorList>
    </citation>
    <scope>NUCLEOTIDE SEQUENCE [LARGE SCALE GENOMIC DNA]</scope>
</reference>
<keyword evidence="7" id="KW-0585">Phenylalanine catabolism</keyword>
<dbReference type="AlphaFoldDB" id="A0AAV1JIS5"/>
<dbReference type="SUPFAM" id="SSF52833">
    <property type="entry name" value="Thioredoxin-like"/>
    <property type="match status" value="1"/>
</dbReference>
<dbReference type="GO" id="GO:0004364">
    <property type="term" value="F:glutathione transferase activity"/>
    <property type="evidence" value="ECO:0007669"/>
    <property type="project" value="TreeGrafter"/>
</dbReference>
<dbReference type="PANTHER" id="PTHR42673">
    <property type="entry name" value="MALEYLACETOACETATE ISOMERASE"/>
    <property type="match status" value="1"/>
</dbReference>
<accession>A0AAV1JIS5</accession>
<evidence type="ECO:0000256" key="2">
    <source>
        <dbReference type="ARBA" id="ARBA00001955"/>
    </source>
</evidence>
<evidence type="ECO:0000313" key="10">
    <source>
        <dbReference type="EMBL" id="CAK1548360.1"/>
    </source>
</evidence>
<dbReference type="SFLD" id="SFLDG00358">
    <property type="entry name" value="Main_(cytGST)"/>
    <property type="match status" value="1"/>
</dbReference>
<keyword evidence="6" id="KW-0828">Tyrosine catabolism</keyword>
<evidence type="ECO:0000256" key="5">
    <source>
        <dbReference type="ARBA" id="ARBA00013199"/>
    </source>
</evidence>
<evidence type="ECO:0000256" key="7">
    <source>
        <dbReference type="ARBA" id="ARBA00023232"/>
    </source>
</evidence>
<dbReference type="PROSITE" id="PS50404">
    <property type="entry name" value="GST_NTER"/>
    <property type="match status" value="1"/>
</dbReference>
<evidence type="ECO:0000256" key="3">
    <source>
        <dbReference type="ARBA" id="ARBA00004671"/>
    </source>
</evidence>
<dbReference type="InterPro" id="IPR004045">
    <property type="entry name" value="Glutathione_S-Trfase_N"/>
</dbReference>
<comment type="similarity">
    <text evidence="4">Belongs to the GST superfamily. Zeta family.</text>
</comment>
<name>A0AAV1JIS5_9NEOP</name>
<dbReference type="EC" id="5.2.1.2" evidence="5"/>
<proteinExistence type="inferred from homology"/>
<evidence type="ECO:0000259" key="9">
    <source>
        <dbReference type="PROSITE" id="PS50405"/>
    </source>
</evidence>
<organism evidence="10 11">
    <name type="scientific">Leptosia nina</name>
    <dbReference type="NCBI Taxonomy" id="320188"/>
    <lineage>
        <taxon>Eukaryota</taxon>
        <taxon>Metazoa</taxon>
        <taxon>Ecdysozoa</taxon>
        <taxon>Arthropoda</taxon>
        <taxon>Hexapoda</taxon>
        <taxon>Insecta</taxon>
        <taxon>Pterygota</taxon>
        <taxon>Neoptera</taxon>
        <taxon>Endopterygota</taxon>
        <taxon>Lepidoptera</taxon>
        <taxon>Glossata</taxon>
        <taxon>Ditrysia</taxon>
        <taxon>Papilionoidea</taxon>
        <taxon>Pieridae</taxon>
        <taxon>Pierinae</taxon>
        <taxon>Leptosia</taxon>
    </lineage>
</organism>
<gene>
    <name evidence="10" type="ORF">LNINA_LOCUS7763</name>
</gene>
<dbReference type="GO" id="GO:0016034">
    <property type="term" value="F:maleylacetoacetate isomerase activity"/>
    <property type="evidence" value="ECO:0007669"/>
    <property type="project" value="UniProtKB-EC"/>
</dbReference>
<evidence type="ECO:0000256" key="6">
    <source>
        <dbReference type="ARBA" id="ARBA00022878"/>
    </source>
</evidence>
<dbReference type="InterPro" id="IPR036282">
    <property type="entry name" value="Glutathione-S-Trfase_C_sf"/>
</dbReference>
<comment type="pathway">
    <text evidence="3">Amino-acid degradation; L-phenylalanine degradation; acetoacetate and fumarate from L-phenylalanine: step 5/6.</text>
</comment>
<protein>
    <recommendedName>
        <fullName evidence="5">maleylacetoacetate isomerase</fullName>
        <ecNumber evidence="5">5.2.1.2</ecNumber>
    </recommendedName>
</protein>
<dbReference type="PROSITE" id="PS50405">
    <property type="entry name" value="GST_CTER"/>
    <property type="match status" value="1"/>
</dbReference>
<dbReference type="Proteomes" id="UP001497472">
    <property type="component" value="Unassembled WGS sequence"/>
</dbReference>
<dbReference type="GO" id="GO:0006572">
    <property type="term" value="P:L-tyrosine catabolic process"/>
    <property type="evidence" value="ECO:0007669"/>
    <property type="project" value="UniProtKB-KW"/>
</dbReference>
<dbReference type="InterPro" id="IPR005955">
    <property type="entry name" value="GST_Zeta"/>
</dbReference>
<dbReference type="SFLD" id="SFLDS00019">
    <property type="entry name" value="Glutathione_Transferase_(cytos"/>
    <property type="match status" value="1"/>
</dbReference>
<dbReference type="InterPro" id="IPR040079">
    <property type="entry name" value="Glutathione_S-Trfase"/>
</dbReference>
<dbReference type="GO" id="GO:0006559">
    <property type="term" value="P:L-phenylalanine catabolic process"/>
    <property type="evidence" value="ECO:0007669"/>
    <property type="project" value="UniProtKB-KW"/>
</dbReference>
<dbReference type="Pfam" id="PF13409">
    <property type="entry name" value="GST_N_2"/>
    <property type="match status" value="1"/>
</dbReference>
<dbReference type="GO" id="GO:0005737">
    <property type="term" value="C:cytoplasm"/>
    <property type="evidence" value="ECO:0007669"/>
    <property type="project" value="InterPro"/>
</dbReference>
<evidence type="ECO:0000313" key="11">
    <source>
        <dbReference type="Proteomes" id="UP001497472"/>
    </source>
</evidence>